<accession>A0A834YSI4</accession>
<evidence type="ECO:0000313" key="2">
    <source>
        <dbReference type="EMBL" id="KAF8392875.1"/>
    </source>
</evidence>
<gene>
    <name evidence="2" type="ORF">HHK36_021114</name>
</gene>
<dbReference type="OrthoDB" id="1928288at2759"/>
<reference evidence="2 3" key="1">
    <citation type="submission" date="2020-04" db="EMBL/GenBank/DDBJ databases">
        <title>Plant Genome Project.</title>
        <authorList>
            <person name="Zhang R.-G."/>
        </authorList>
    </citation>
    <scope>NUCLEOTIDE SEQUENCE [LARGE SCALE GENOMIC DNA]</scope>
    <source>
        <strain evidence="2">YNK0</strain>
        <tissue evidence="2">Leaf</tissue>
    </source>
</reference>
<organism evidence="2 3">
    <name type="scientific">Tetracentron sinense</name>
    <name type="common">Spur-leaf</name>
    <dbReference type="NCBI Taxonomy" id="13715"/>
    <lineage>
        <taxon>Eukaryota</taxon>
        <taxon>Viridiplantae</taxon>
        <taxon>Streptophyta</taxon>
        <taxon>Embryophyta</taxon>
        <taxon>Tracheophyta</taxon>
        <taxon>Spermatophyta</taxon>
        <taxon>Magnoliopsida</taxon>
        <taxon>Trochodendrales</taxon>
        <taxon>Trochodendraceae</taxon>
        <taxon>Tetracentron</taxon>
    </lineage>
</organism>
<proteinExistence type="predicted"/>
<dbReference type="AlphaFoldDB" id="A0A834YSI4"/>
<dbReference type="OMA" id="MGTKLEC"/>
<evidence type="ECO:0000256" key="1">
    <source>
        <dbReference type="SAM" id="MobiDB-lite"/>
    </source>
</evidence>
<sequence length="331" mass="37752">MRPPCRQEQVLVADQGTLGMGTELQYAVHLLATLPKNNCDAINTSDAREFFKNRLLKENTQRIGFDKLQDSMDRFLEEYNRESLRKTMLTHEEIFKDQVRELHRLYKVQKMMMAELRNKETKLHPFAHPSPRTMEVLPKSTDIDSRTGFWSPRIGSETDHSPYPTTQTSSGYNFHIHGIKADPRLQERSISYCGDNLRMPRGFDLEQPAEEDILTDVSAIEDQVGPSKNKIHVNNTYPPKFYTDGESEIELTLSIGCSIGKKKPNSHQPHSSLELRQLGPSTSIRSGRGEECSDPTNTMSTESATFDQERQHPPWLFQALSLNRTGASTEL</sequence>
<keyword evidence="3" id="KW-1185">Reference proteome</keyword>
<dbReference type="PANTHER" id="PTHR33167:SF26">
    <property type="entry name" value="EXPRESSED PROTEIN"/>
    <property type="match status" value="1"/>
</dbReference>
<feature type="compositionally biased region" description="Polar residues" evidence="1">
    <location>
        <begin position="294"/>
        <end position="306"/>
    </location>
</feature>
<name>A0A834YSI4_TETSI</name>
<feature type="region of interest" description="Disordered" evidence="1">
    <location>
        <begin position="261"/>
        <end position="312"/>
    </location>
</feature>
<dbReference type="PANTHER" id="PTHR33167">
    <property type="entry name" value="TRANSCRIPTION FACTOR, PUTATIVE (DUF863)-RELATED"/>
    <property type="match status" value="1"/>
</dbReference>
<dbReference type="EMBL" id="JABCRI010000015">
    <property type="protein sequence ID" value="KAF8392875.1"/>
    <property type="molecule type" value="Genomic_DNA"/>
</dbReference>
<dbReference type="Proteomes" id="UP000655225">
    <property type="component" value="Unassembled WGS sequence"/>
</dbReference>
<protein>
    <submittedName>
        <fullName evidence="2">Uncharacterized protein</fullName>
    </submittedName>
</protein>
<comment type="caution">
    <text evidence="2">The sequence shown here is derived from an EMBL/GenBank/DDBJ whole genome shotgun (WGS) entry which is preliminary data.</text>
</comment>
<evidence type="ECO:0000313" key="3">
    <source>
        <dbReference type="Proteomes" id="UP000655225"/>
    </source>
</evidence>